<evidence type="ECO:0000259" key="2">
    <source>
        <dbReference type="PROSITE" id="PS50883"/>
    </source>
</evidence>
<dbReference type="SUPFAM" id="SSF141868">
    <property type="entry name" value="EAL domain-like"/>
    <property type="match status" value="1"/>
</dbReference>
<feature type="domain" description="GGDEF" evidence="3">
    <location>
        <begin position="258"/>
        <end position="391"/>
    </location>
</feature>
<evidence type="ECO:0000259" key="3">
    <source>
        <dbReference type="PROSITE" id="PS50887"/>
    </source>
</evidence>
<dbReference type="CDD" id="cd01948">
    <property type="entry name" value="EAL"/>
    <property type="match status" value="1"/>
</dbReference>
<name>A0ABX6QQP9_9HYPH</name>
<dbReference type="InterPro" id="IPR043128">
    <property type="entry name" value="Rev_trsase/Diguanyl_cyclase"/>
</dbReference>
<dbReference type="Pfam" id="PF00563">
    <property type="entry name" value="EAL"/>
    <property type="match status" value="1"/>
</dbReference>
<keyword evidence="1" id="KW-0472">Membrane</keyword>
<dbReference type="PANTHER" id="PTHR44757">
    <property type="entry name" value="DIGUANYLATE CYCLASE DGCP"/>
    <property type="match status" value="1"/>
</dbReference>
<evidence type="ECO:0000313" key="4">
    <source>
        <dbReference type="EMBL" id="QLF70532.1"/>
    </source>
</evidence>
<proteinExistence type="predicted"/>
<sequence>MWFSEETRGAFLSIVKQAQAEDIYTGQPSAIAFNLVVSLCATSVTYLHHGILEPVLIWQAIFLLILIIRGLSVLAVRKLQLAQNNPQFTLFIFALGAALSGISWAALPFTIDGFAPLGIDAGICLIMGGMATGSVVKQIGYTPVSMFFAVPILASMQFQLLNAGTLPETIVGAALAALIFIFIRQSLWVEHIFVSNQLARHDATALADSLTRANSDILKQNRRLEALANQCTLTGLANRGNFNSRLMAEIARAKVLNERTAILVLDVDRFKSINDTLGHSAGDTVLCEIAARLRSTIRDNSLIARMGGDEFAVIVTGRNAAERAREHGAAMIEAGRNPIGYSATRSVVGVSIGMAVFPDHGSTAEELLASADMALYDAKSHGRRQLREFAPDLRRKADFQRMVEQDLEAAIESGEVTAWFQPQVCLTTNRLVGFEALVRWQHPSLGFVSPPDIVSAAHAVHLADKLTRSMVDHACRLSLKLASIGLSNLPVAVNVSPREFALYSVADILDSVTSRHGVSPSSIEIEITEEAILDPDIAGAQLKQIESAGYKLAVDDFGMGHSSLAYLIGLRIDRLKIDRSFADQVAKSEINQKLVSALVSLGHSLDIEVLIEGVETPEDAATLARLGCTVGQGYLFARPMAEPVLMEWLVKHEAESTRKPTGKSNRLTVI</sequence>
<keyword evidence="5" id="KW-1185">Reference proteome</keyword>
<evidence type="ECO:0000313" key="5">
    <source>
        <dbReference type="Proteomes" id="UP000308530"/>
    </source>
</evidence>
<dbReference type="RefSeq" id="WP_138286086.1">
    <property type="nucleotide sequence ID" value="NZ_CP058350.1"/>
</dbReference>
<dbReference type="CDD" id="cd01949">
    <property type="entry name" value="GGDEF"/>
    <property type="match status" value="1"/>
</dbReference>
<dbReference type="Pfam" id="PF00990">
    <property type="entry name" value="GGDEF"/>
    <property type="match status" value="1"/>
</dbReference>
<dbReference type="Gene3D" id="3.30.70.270">
    <property type="match status" value="1"/>
</dbReference>
<keyword evidence="1" id="KW-1133">Transmembrane helix</keyword>
<dbReference type="InterPro" id="IPR052155">
    <property type="entry name" value="Biofilm_reg_signaling"/>
</dbReference>
<accession>A0ABX6QQP9</accession>
<reference evidence="4 5" key="1">
    <citation type="submission" date="2020-06" db="EMBL/GenBank/DDBJ databases">
        <title>Genome sequence of Rhizobium sp strain ADMK78.</title>
        <authorList>
            <person name="Rahi P."/>
        </authorList>
    </citation>
    <scope>NUCLEOTIDE SEQUENCE [LARGE SCALE GENOMIC DNA]</scope>
    <source>
        <strain evidence="4 5">ADMK78</strain>
    </source>
</reference>
<dbReference type="Gene3D" id="3.20.20.450">
    <property type="entry name" value="EAL domain"/>
    <property type="match status" value="1"/>
</dbReference>
<dbReference type="InterPro" id="IPR000160">
    <property type="entry name" value="GGDEF_dom"/>
</dbReference>
<feature type="transmembrane region" description="Helical" evidence="1">
    <location>
        <begin position="164"/>
        <end position="183"/>
    </location>
</feature>
<dbReference type="PROSITE" id="PS50883">
    <property type="entry name" value="EAL"/>
    <property type="match status" value="1"/>
</dbReference>
<dbReference type="EMBL" id="CP058350">
    <property type="protein sequence ID" value="QLF70532.1"/>
    <property type="molecule type" value="Genomic_DNA"/>
</dbReference>
<feature type="domain" description="EAL" evidence="2">
    <location>
        <begin position="400"/>
        <end position="653"/>
    </location>
</feature>
<evidence type="ECO:0000256" key="1">
    <source>
        <dbReference type="SAM" id="Phobius"/>
    </source>
</evidence>
<feature type="transmembrane region" description="Helical" evidence="1">
    <location>
        <begin position="31"/>
        <end position="49"/>
    </location>
</feature>
<dbReference type="NCBIfam" id="TIGR00254">
    <property type="entry name" value="GGDEF"/>
    <property type="match status" value="1"/>
</dbReference>
<dbReference type="InterPro" id="IPR029787">
    <property type="entry name" value="Nucleotide_cyclase"/>
</dbReference>
<dbReference type="SUPFAM" id="SSF55073">
    <property type="entry name" value="Nucleotide cyclase"/>
    <property type="match status" value="1"/>
</dbReference>
<dbReference type="InterPro" id="IPR001633">
    <property type="entry name" value="EAL_dom"/>
</dbReference>
<dbReference type="InterPro" id="IPR035919">
    <property type="entry name" value="EAL_sf"/>
</dbReference>
<dbReference type="SMART" id="SM00267">
    <property type="entry name" value="GGDEF"/>
    <property type="match status" value="1"/>
</dbReference>
<feature type="transmembrane region" description="Helical" evidence="1">
    <location>
        <begin position="88"/>
        <end position="107"/>
    </location>
</feature>
<dbReference type="SMART" id="SM00052">
    <property type="entry name" value="EAL"/>
    <property type="match status" value="1"/>
</dbReference>
<organism evidence="4 5">
    <name type="scientific">Peteryoungia desertarenae</name>
    <dbReference type="NCBI Taxonomy" id="1813451"/>
    <lineage>
        <taxon>Bacteria</taxon>
        <taxon>Pseudomonadati</taxon>
        <taxon>Pseudomonadota</taxon>
        <taxon>Alphaproteobacteria</taxon>
        <taxon>Hyphomicrobiales</taxon>
        <taxon>Rhizobiaceae</taxon>
        <taxon>Peteryoungia</taxon>
    </lineage>
</organism>
<protein>
    <submittedName>
        <fullName evidence="4">EAL domain-containing protein</fullName>
    </submittedName>
</protein>
<dbReference type="PANTHER" id="PTHR44757:SF2">
    <property type="entry name" value="BIOFILM ARCHITECTURE MAINTENANCE PROTEIN MBAA"/>
    <property type="match status" value="1"/>
</dbReference>
<feature type="transmembrane region" description="Helical" evidence="1">
    <location>
        <begin position="55"/>
        <end position="76"/>
    </location>
</feature>
<dbReference type="PROSITE" id="PS50887">
    <property type="entry name" value="GGDEF"/>
    <property type="match status" value="1"/>
</dbReference>
<keyword evidence="1" id="KW-0812">Transmembrane</keyword>
<dbReference type="Proteomes" id="UP000308530">
    <property type="component" value="Chromosome"/>
</dbReference>
<gene>
    <name evidence="4" type="ORF">FE840_013860</name>
</gene>